<keyword evidence="4" id="KW-0633">Potassium transport</keyword>
<gene>
    <name evidence="14" type="ORF">BIT28_01755</name>
</gene>
<feature type="transmembrane region" description="Helical" evidence="13">
    <location>
        <begin position="31"/>
        <end position="54"/>
    </location>
</feature>
<evidence type="ECO:0000256" key="10">
    <source>
        <dbReference type="ARBA" id="ARBA00023136"/>
    </source>
</evidence>
<feature type="transmembrane region" description="Helical" evidence="13">
    <location>
        <begin position="102"/>
        <end position="122"/>
    </location>
</feature>
<dbReference type="OrthoDB" id="7626281at2"/>
<evidence type="ECO:0000256" key="13">
    <source>
        <dbReference type="SAM" id="Phobius"/>
    </source>
</evidence>
<evidence type="ECO:0000256" key="5">
    <source>
        <dbReference type="ARBA" id="ARBA00022692"/>
    </source>
</evidence>
<evidence type="ECO:0000256" key="9">
    <source>
        <dbReference type="ARBA" id="ARBA00023065"/>
    </source>
</evidence>
<evidence type="ECO:0000256" key="4">
    <source>
        <dbReference type="ARBA" id="ARBA00022538"/>
    </source>
</evidence>
<dbReference type="AlphaFoldDB" id="A0A1Q9GVA0"/>
<keyword evidence="7" id="KW-0630">Potassium</keyword>
<evidence type="ECO:0000313" key="15">
    <source>
        <dbReference type="Proteomes" id="UP000186905"/>
    </source>
</evidence>
<accession>A0A1Q9GVA0</accession>
<keyword evidence="5 13" id="KW-0812">Transmembrane</keyword>
<dbReference type="InterPro" id="IPR010617">
    <property type="entry name" value="TMEM175-like"/>
</dbReference>
<dbReference type="Proteomes" id="UP000186905">
    <property type="component" value="Unassembled WGS sequence"/>
</dbReference>
<evidence type="ECO:0000256" key="1">
    <source>
        <dbReference type="ARBA" id="ARBA00004141"/>
    </source>
</evidence>
<evidence type="ECO:0000256" key="8">
    <source>
        <dbReference type="ARBA" id="ARBA00022989"/>
    </source>
</evidence>
<reference evidence="14 15" key="1">
    <citation type="submission" date="2016-09" db="EMBL/GenBank/DDBJ databases">
        <title>Photobacterium proteolyticum sp. nov. a protease producing bacterium isolated from ocean sediments of Laizhou Bay.</title>
        <authorList>
            <person name="Li Y."/>
        </authorList>
    </citation>
    <scope>NUCLEOTIDE SEQUENCE [LARGE SCALE GENOMIC DNA]</scope>
    <source>
        <strain evidence="14 15">13-12</strain>
    </source>
</reference>
<evidence type="ECO:0000256" key="7">
    <source>
        <dbReference type="ARBA" id="ARBA00022958"/>
    </source>
</evidence>
<evidence type="ECO:0008006" key="16">
    <source>
        <dbReference type="Google" id="ProtNLM"/>
    </source>
</evidence>
<comment type="catalytic activity">
    <reaction evidence="12">
        <text>K(+)(in) = K(+)(out)</text>
        <dbReference type="Rhea" id="RHEA:29463"/>
        <dbReference type="ChEBI" id="CHEBI:29103"/>
    </reaction>
</comment>
<dbReference type="GO" id="GO:0005267">
    <property type="term" value="F:potassium channel activity"/>
    <property type="evidence" value="ECO:0007669"/>
    <property type="project" value="UniProtKB-KW"/>
</dbReference>
<dbReference type="RefSeq" id="WP_075762757.1">
    <property type="nucleotide sequence ID" value="NZ_MJIL01000051.1"/>
</dbReference>
<keyword evidence="6" id="KW-0631">Potassium channel</keyword>
<dbReference type="PANTHER" id="PTHR31462:SF5">
    <property type="entry name" value="ENDOSOMAL_LYSOSOMAL PROTON CHANNEL TMEM175"/>
    <property type="match status" value="1"/>
</dbReference>
<dbReference type="GO" id="GO:0015252">
    <property type="term" value="F:proton channel activity"/>
    <property type="evidence" value="ECO:0007669"/>
    <property type="project" value="InterPro"/>
</dbReference>
<keyword evidence="9" id="KW-0406">Ion transport</keyword>
<keyword evidence="10 13" id="KW-0472">Membrane</keyword>
<evidence type="ECO:0000256" key="11">
    <source>
        <dbReference type="ARBA" id="ARBA00023303"/>
    </source>
</evidence>
<comment type="similarity">
    <text evidence="2">Belongs to the TMEM175 family.</text>
</comment>
<evidence type="ECO:0000256" key="12">
    <source>
        <dbReference type="ARBA" id="ARBA00034430"/>
    </source>
</evidence>
<dbReference type="Pfam" id="PF06736">
    <property type="entry name" value="TMEM175"/>
    <property type="match status" value="1"/>
</dbReference>
<keyword evidence="11" id="KW-0407">Ion channel</keyword>
<name>A0A1Q9GVA0_9GAMM</name>
<protein>
    <recommendedName>
        <fullName evidence="16">DUF1211 domain-containing membrane protein</fullName>
    </recommendedName>
</protein>
<dbReference type="EMBL" id="MJIL01000051">
    <property type="protein sequence ID" value="OLQ79088.1"/>
    <property type="molecule type" value="Genomic_DNA"/>
</dbReference>
<organism evidence="14 15">
    <name type="scientific">Photobacterium proteolyticum</name>
    <dbReference type="NCBI Taxonomy" id="1903952"/>
    <lineage>
        <taxon>Bacteria</taxon>
        <taxon>Pseudomonadati</taxon>
        <taxon>Pseudomonadota</taxon>
        <taxon>Gammaproteobacteria</taxon>
        <taxon>Vibrionales</taxon>
        <taxon>Vibrionaceae</taxon>
        <taxon>Photobacterium</taxon>
    </lineage>
</organism>
<evidence type="ECO:0000256" key="2">
    <source>
        <dbReference type="ARBA" id="ARBA00006920"/>
    </source>
</evidence>
<proteinExistence type="inferred from homology"/>
<sequence>MKTSRLEAFSDGVLAIIITIMVLELKGPEEYTWSALLEILPVFVSYMVSFIYVGCYWNHHHHLFQLLERVNGKTLWANLHFLFWLSLIPVATSWVGESHESAIPMAFYGMVLLMSSVAFLWLNRVSIEHNHCPSSGLGLSHVVDYLGKKALLSMTIYVIGIVAAFHYWPISVIAYFIVVFMWLIPSRKIEEKLA</sequence>
<feature type="transmembrane region" description="Helical" evidence="13">
    <location>
        <begin position="75"/>
        <end position="96"/>
    </location>
</feature>
<keyword evidence="15" id="KW-1185">Reference proteome</keyword>
<comment type="caution">
    <text evidence="14">The sequence shown here is derived from an EMBL/GenBank/DDBJ whole genome shotgun (WGS) entry which is preliminary data.</text>
</comment>
<evidence type="ECO:0000313" key="14">
    <source>
        <dbReference type="EMBL" id="OLQ79088.1"/>
    </source>
</evidence>
<keyword evidence="8 13" id="KW-1133">Transmembrane helix</keyword>
<comment type="subcellular location">
    <subcellularLocation>
        <location evidence="1">Membrane</location>
        <topology evidence="1">Multi-pass membrane protein</topology>
    </subcellularLocation>
</comment>
<dbReference type="PANTHER" id="PTHR31462">
    <property type="entry name" value="ENDOSOMAL/LYSOSOMAL POTASSIUM CHANNEL TMEM175"/>
    <property type="match status" value="1"/>
</dbReference>
<dbReference type="GO" id="GO:0016020">
    <property type="term" value="C:membrane"/>
    <property type="evidence" value="ECO:0007669"/>
    <property type="project" value="UniProtKB-SubCell"/>
</dbReference>
<evidence type="ECO:0000256" key="6">
    <source>
        <dbReference type="ARBA" id="ARBA00022826"/>
    </source>
</evidence>
<evidence type="ECO:0000256" key="3">
    <source>
        <dbReference type="ARBA" id="ARBA00022448"/>
    </source>
</evidence>
<dbReference type="STRING" id="1903952.BIT28_01755"/>
<keyword evidence="3" id="KW-0813">Transport</keyword>
<feature type="transmembrane region" description="Helical" evidence="13">
    <location>
        <begin position="156"/>
        <end position="184"/>
    </location>
</feature>